<dbReference type="InterPro" id="IPR023336">
    <property type="entry name" value="RAG_nonamer-bd_dom"/>
</dbReference>
<keyword evidence="2" id="KW-0255">Endonuclease</keyword>
<sequence>MKELVYTRRPGSVVPAPGEPRPCEAEVIMDSQSCGSVAEGSDNSRVEADKGSGTEGYDTQNCDISSTKHNKGNSESTAVHHESSSSVEHAVTHSKHSANYDTVIVECVTENLGAKHNQSTKYNKESSESSSCEPRSDGGAETSAVLALNQSDTSQVSTLHSNDSRCTLHLAKDQQDRITLLLEMEDTVSDGLVSKVMGEHNLTFGCDLEQQIDQVQVGIDSVANQTNSCSIKLDEQGSDIDSGNQMEKDSNGDAKSQTVKRSCFEVEEKVDSDSDVKSQSMESSCTDVEKQLSDISANDCRLETVESSSTDMENVAPQTDKDASETEQSSSSNMIAAAGENTQHTDSGETKHEVSNVENAEKPEENVDSGDVDAEMNDMLSDEPSEDLHTTKLGKICRICGEMTVKYDGPKKGVPKEEVVKHVKKVWNVDISNESAEVYPLNVCLSCERKIKRIYLKVSKRKKCELFRDKPAEFVEHSGSDCSVCLLKEETPLPVLSNESVMKNKSSVGGSATDAQETLTKNSTPPQVQESRRNTTRKRSREELRDAFRTVGSQTEDVGNLDGITGLEEHDYTQEEALRQYLIMPKKIGTRTPYQKQSLCSVNAKYIRQDRLKPLISHIDKFCQVHKEDKIDVMFFLLIQALKDANDRARENLVTDIWCKKNNIGVSLTDEECLAKRILLKQTKEQYRKEYCYYKDKLDKSVLKPPFIIDRLEKTYFPEHLDYFVTDGKAGPMIYQHEKSTHPSHFNITEVPESKADAGRGSSVVGARWHYFDAVAKTLEELSCYTENDIQDLDEETCIHVDMMDYFEEKRDMTSLSDKSTEAPGAGGRTAQYKMMTYFFGVQSMQAMVDSKVTPLYKPSSITTLFRPLMKAIVGEGSAINATYTAIEMERATMADKVFHITLPSGTPLRFMVTFTNPAAEMRKDYRNTIGLSLSSFKKAPVVINRYGSVCLELKRSWLASSPRLVHISQVTNSRTRCSRCGEQGHNVRKCLVPSDGGRDSIHRRKKKQRTVPPTPYPSSTSHTLQILWTCPGLSNVPASEETQVLIPATTPVSSASGQYPSVVPQRSQAGSAPVYVWAYTVVQPTHTGGQQAPSEQLALMPSPQQPAQPLTVVQHHSVPHQQITGTADTHQQVSQSDSTQASQQQLPVIHHQQQQQPTPSSQHLPVIHQHQQQQQQQQHQQETPTSQQQIVVAHHPTSQTDTPQPSQQQHLHVIHQQARQVIPASQPSQHLHILPQLTRLTAPPPQQLPVIHQQSSRQTASHLNQLQQVSQKTSSQINLIPQQMSIVHQQATAPQPALPAPVQQQQRATHQATLTHQTQLHSTDATQAQQVLHSQTSSIQSVLDTNWQPQ</sequence>
<feature type="region of interest" description="Disordered" evidence="3">
    <location>
        <begin position="116"/>
        <end position="142"/>
    </location>
</feature>
<feature type="compositionally biased region" description="Acidic residues" evidence="3">
    <location>
        <begin position="366"/>
        <end position="376"/>
    </location>
</feature>
<keyword evidence="2" id="KW-0539">Nucleus</keyword>
<dbReference type="GO" id="GO:0003676">
    <property type="term" value="F:nucleic acid binding"/>
    <property type="evidence" value="ECO:0007669"/>
    <property type="project" value="InterPro"/>
</dbReference>
<dbReference type="Pfam" id="PF12940">
    <property type="entry name" value="RAG1"/>
    <property type="match status" value="1"/>
</dbReference>
<feature type="compositionally biased region" description="Basic and acidic residues" evidence="3">
    <location>
        <begin position="42"/>
        <end position="52"/>
    </location>
</feature>
<dbReference type="InterPro" id="IPR058552">
    <property type="entry name" value="RAG1_DNA-bd"/>
</dbReference>
<feature type="compositionally biased region" description="Basic and acidic residues" evidence="3">
    <location>
        <begin position="262"/>
        <end position="276"/>
    </location>
</feature>
<keyword evidence="2" id="KW-0540">Nuclease</keyword>
<dbReference type="InterPro" id="IPR001878">
    <property type="entry name" value="Znf_CCHC"/>
</dbReference>
<feature type="compositionally biased region" description="Polar residues" evidence="3">
    <location>
        <begin position="326"/>
        <end position="345"/>
    </location>
</feature>
<reference evidence="5 6" key="1">
    <citation type="submission" date="2019-05" db="EMBL/GenBank/DDBJ databases">
        <title>Another draft genome of Portunus trituberculatus and its Hox gene families provides insights of decapod evolution.</title>
        <authorList>
            <person name="Jeong J.-H."/>
            <person name="Song I."/>
            <person name="Kim S."/>
            <person name="Choi T."/>
            <person name="Kim D."/>
            <person name="Ryu S."/>
            <person name="Kim W."/>
        </authorList>
    </citation>
    <scope>NUCLEOTIDE SEQUENCE [LARGE SCALE GENOMIC DNA]</scope>
    <source>
        <tissue evidence="5">Muscle</tissue>
    </source>
</reference>
<keyword evidence="2" id="KW-0238">DNA-binding</keyword>
<keyword evidence="2" id="KW-0808">Transferase</keyword>
<evidence type="ECO:0000313" key="6">
    <source>
        <dbReference type="Proteomes" id="UP000324222"/>
    </source>
</evidence>
<comment type="function">
    <text evidence="2">Catalytic component of the RAG complex, a multiprotein complex that mediates the DNA cleavage phase during V(D)J recombination. V(D)J recombination assembles a diverse repertoire of immunoglobulin and T-cell receptor genes in developing B and T-lymphocytes through rearrangement of different V (variable), in some cases D (diversity), and J (joining) gene segments. In the RAG complex, RAG1 mediates the DNA-binding to the conserved recombination signal sequences (RSS) and catalyzes the DNA cleavage activities by introducing a double-strand break between the RSS and the adjacent coding segment. RAG2 is not a catalytic component but is required for all known catalytic activities. DNA cleavage occurs in 2 steps: a first nick is introduced in the top strand immediately upstream of the heptamer, generating a 3'-hydroxyl group that can attack the phosphodiester bond on the opposite strand in a direct transesterification reaction, thereby creating 4 DNA ends: 2 hairpin coding ends and 2 blunt, 5'-phosphorylated ends.</text>
</comment>
<feature type="compositionally biased region" description="Low complexity" evidence="3">
    <location>
        <begin position="1291"/>
        <end position="1322"/>
    </location>
</feature>
<comment type="caution">
    <text evidence="5">The sequence shown here is derived from an EMBL/GenBank/DDBJ whole genome shotgun (WGS) entry which is preliminary data.</text>
</comment>
<dbReference type="Pfam" id="PF26100">
    <property type="entry name" value="RAG1_RNase_H"/>
    <property type="match status" value="1"/>
</dbReference>
<feature type="compositionally biased region" description="Low complexity" evidence="3">
    <location>
        <begin position="1132"/>
        <end position="1182"/>
    </location>
</feature>
<dbReference type="PROSITE" id="PS50158">
    <property type="entry name" value="ZF_CCHC"/>
    <property type="match status" value="1"/>
</dbReference>
<dbReference type="GO" id="GO:0008270">
    <property type="term" value="F:zinc ion binding"/>
    <property type="evidence" value="ECO:0007669"/>
    <property type="project" value="UniProtKB-KW"/>
</dbReference>
<comment type="subunit">
    <text evidence="2">Homodimer.</text>
</comment>
<dbReference type="EC" id="3.1.-.-" evidence="2"/>
<evidence type="ECO:0000256" key="3">
    <source>
        <dbReference type="SAM" id="MobiDB-lite"/>
    </source>
</evidence>
<comment type="cofactor">
    <cofactor evidence="2">
        <name>Mg(2+)</name>
        <dbReference type="ChEBI" id="CHEBI:18420"/>
    </cofactor>
</comment>
<keyword evidence="6" id="KW-1185">Reference proteome</keyword>
<feature type="region of interest" description="Disordered" evidence="3">
    <location>
        <begin position="234"/>
        <end position="291"/>
    </location>
</feature>
<feature type="compositionally biased region" description="Basic and acidic residues" evidence="3">
    <location>
        <begin position="346"/>
        <end position="365"/>
    </location>
</feature>
<keyword evidence="2" id="KW-0833">Ubl conjugation pathway</keyword>
<protein>
    <recommendedName>
        <fullName evidence="2">V(D)J recombination-activating protein 1</fullName>
        <ecNumber evidence="2">2.3.2.27</ecNumber>
        <ecNumber evidence="2">3.1.-.-</ecNumber>
    </recommendedName>
</protein>
<feature type="region of interest" description="Disordered" evidence="3">
    <location>
        <begin position="499"/>
        <end position="542"/>
    </location>
</feature>
<dbReference type="Pfam" id="PF26024">
    <property type="entry name" value="RAG1_DNA-bd"/>
    <property type="match status" value="1"/>
</dbReference>
<evidence type="ECO:0000259" key="4">
    <source>
        <dbReference type="PROSITE" id="PS50158"/>
    </source>
</evidence>
<keyword evidence="2" id="KW-0862">Zinc</keyword>
<dbReference type="PANTHER" id="PTHR45979:SF30">
    <property type="entry name" value="NUCLEOTIDYLTRANSFERASE"/>
    <property type="match status" value="1"/>
</dbReference>
<feature type="region of interest" description="Disordered" evidence="3">
    <location>
        <begin position="1"/>
        <end position="95"/>
    </location>
</feature>
<evidence type="ECO:0000256" key="1">
    <source>
        <dbReference type="PROSITE-ProRule" id="PRU00047"/>
    </source>
</evidence>
<accession>A0A5B7EMW9</accession>
<dbReference type="InterPro" id="IPR058554">
    <property type="entry name" value="RAG1_RNase_H"/>
</dbReference>
<organism evidence="5 6">
    <name type="scientific">Portunus trituberculatus</name>
    <name type="common">Swimming crab</name>
    <name type="synonym">Neptunus trituberculatus</name>
    <dbReference type="NCBI Taxonomy" id="210409"/>
    <lineage>
        <taxon>Eukaryota</taxon>
        <taxon>Metazoa</taxon>
        <taxon>Ecdysozoa</taxon>
        <taxon>Arthropoda</taxon>
        <taxon>Crustacea</taxon>
        <taxon>Multicrustacea</taxon>
        <taxon>Malacostraca</taxon>
        <taxon>Eumalacostraca</taxon>
        <taxon>Eucarida</taxon>
        <taxon>Decapoda</taxon>
        <taxon>Pleocyemata</taxon>
        <taxon>Brachyura</taxon>
        <taxon>Eubrachyura</taxon>
        <taxon>Portunoidea</taxon>
        <taxon>Portunidae</taxon>
        <taxon>Portuninae</taxon>
        <taxon>Portunus</taxon>
    </lineage>
</organism>
<proteinExistence type="inferred from homology"/>
<name>A0A5B7EMW9_PORTR</name>
<feature type="region of interest" description="Disordered" evidence="3">
    <location>
        <begin position="1291"/>
        <end position="1330"/>
    </location>
</feature>
<keyword evidence="2" id="KW-0479">Metal-binding</keyword>
<keyword evidence="2" id="KW-0378">Hydrolase</keyword>
<feature type="region of interest" description="Disordered" evidence="3">
    <location>
        <begin position="993"/>
        <end position="1020"/>
    </location>
</feature>
<comment type="cofactor">
    <cofactor evidence="2">
        <name>Mn(2+)</name>
        <dbReference type="ChEBI" id="CHEBI:29035"/>
    </cofactor>
    <text evidence="2">Binds 1 divalent metal cation per subunit. Mg(2+) or Mn(2+).</text>
</comment>
<dbReference type="InterPro" id="IPR058921">
    <property type="entry name" value="PAP/OAS1-rel"/>
</dbReference>
<comment type="catalytic activity">
    <reaction evidence="2">
        <text>S-ubiquitinyl-[E2 ubiquitin-conjugating enzyme]-L-cysteine + [acceptor protein]-L-lysine = [E2 ubiquitin-conjugating enzyme]-L-cysteine + N(6)-ubiquitinyl-[acceptor protein]-L-lysine.</text>
        <dbReference type="EC" id="2.3.2.27"/>
    </reaction>
</comment>
<dbReference type="Proteomes" id="UP000324222">
    <property type="component" value="Unassembled WGS sequence"/>
</dbReference>
<dbReference type="EC" id="2.3.2.27" evidence="2"/>
<gene>
    <name evidence="5" type="ORF">E2C01_029410</name>
</gene>
<feature type="compositionally biased region" description="Polar residues" evidence="3">
    <location>
        <begin position="499"/>
        <end position="529"/>
    </location>
</feature>
<feature type="compositionally biased region" description="Low complexity" evidence="3">
    <location>
        <begin position="1195"/>
        <end position="1211"/>
    </location>
</feature>
<feature type="compositionally biased region" description="Polar residues" evidence="3">
    <location>
        <begin position="57"/>
        <end position="67"/>
    </location>
</feature>
<comment type="similarity">
    <text evidence="2">Belongs to the RAG1 family.</text>
</comment>
<feature type="region of interest" description="Disordered" evidence="3">
    <location>
        <begin position="1102"/>
        <end position="1214"/>
    </location>
</feature>
<evidence type="ECO:0000256" key="2">
    <source>
        <dbReference type="RuleBase" id="RU366024"/>
    </source>
</evidence>
<dbReference type="Pfam" id="PF26025">
    <property type="entry name" value="RAG1_pre-RNase_H"/>
    <property type="match status" value="1"/>
</dbReference>
<keyword evidence="2" id="KW-0233">DNA recombination</keyword>
<feature type="compositionally biased region" description="Polar residues" evidence="3">
    <location>
        <begin position="1120"/>
        <end position="1131"/>
    </location>
</feature>
<dbReference type="PANTHER" id="PTHR45979">
    <property type="entry name" value="PAP/OAS1 SUBSTRATE-BINDING DOMAIN SUPERFAMILY"/>
    <property type="match status" value="1"/>
</dbReference>
<keyword evidence="2" id="KW-0156">Chromatin regulator</keyword>
<dbReference type="EMBL" id="VSRR010003395">
    <property type="protein sequence ID" value="MPC35970.1"/>
    <property type="molecule type" value="Genomic_DNA"/>
</dbReference>
<keyword evidence="2" id="KW-0511">Multifunctional enzyme</keyword>
<comment type="subcellular location">
    <subcellularLocation>
        <location evidence="2">Nucleus</location>
    </subcellularLocation>
</comment>
<dbReference type="OrthoDB" id="10038928at2759"/>
<dbReference type="InterPro" id="IPR058553">
    <property type="entry name" value="RAG1_pre-RNase_H"/>
</dbReference>
<keyword evidence="1 2" id="KW-0863">Zinc-finger</keyword>
<feature type="domain" description="CCHC-type" evidence="4">
    <location>
        <begin position="977"/>
        <end position="991"/>
    </location>
</feature>
<feature type="region of interest" description="Disordered" evidence="3">
    <location>
        <begin position="304"/>
        <end position="376"/>
    </location>
</feature>
<evidence type="ECO:0000313" key="5">
    <source>
        <dbReference type="EMBL" id="MPC35970.1"/>
    </source>
</evidence>